<name>A0A9E8LY65_9BACI</name>
<sequence length="290" mass="34366">MLEQMKTQLQRRINDYFHNEKSEFPEVERKRLLLLKRKADLKKVKARAKITNKINAGDQTKYYYICHLTFLLKQGEQFYLEEEVEKRVATFDQESLLKDQEIPTPIKQEDLFFSRTDLDLQSVRIPYEYDRIKAVQYADRWWNDTNPKYKSFENNCTNFISQCLHAGGAPMWGYPNRTKGWWYQGNNWSYSWSVAHALCLYLSSSTKGLRAEVVEDPRSLQLGDVIFYDFQGDGRFDHSTIVTGKDAYGYPLVNAQTTNSRLRYWSYEDSSAYTNQIQYRFFSIVDHSKD</sequence>
<evidence type="ECO:0000313" key="2">
    <source>
        <dbReference type="EMBL" id="WAA11877.1"/>
    </source>
</evidence>
<gene>
    <name evidence="2" type="ORF">OE105_09805</name>
</gene>
<dbReference type="KEGG" id="fhl:OE105_09805"/>
<dbReference type="Proteomes" id="UP001164726">
    <property type="component" value="Chromosome"/>
</dbReference>
<proteinExistence type="predicted"/>
<dbReference type="AlphaFoldDB" id="A0A9E8LY65"/>
<accession>A0A9E8LY65</accession>
<dbReference type="RefSeq" id="WP_275420001.1">
    <property type="nucleotide sequence ID" value="NZ_CP106877.1"/>
</dbReference>
<dbReference type="InterPro" id="IPR024301">
    <property type="entry name" value="Amidase_6"/>
</dbReference>
<reference evidence="2" key="1">
    <citation type="submission" date="2022-09" db="EMBL/GenBank/DDBJ databases">
        <title>Complete Genomes of Fervidibacillus albus and Fervidibacillus halotolerans isolated from tidal flat sediments.</title>
        <authorList>
            <person name="Kwon K.K."/>
            <person name="Yang S.-H."/>
            <person name="Park M.J."/>
            <person name="Oh H.-M."/>
        </authorList>
    </citation>
    <scope>NUCLEOTIDE SEQUENCE</scope>
    <source>
        <strain evidence="2">MEBiC13594</strain>
    </source>
</reference>
<dbReference type="EMBL" id="CP106877">
    <property type="protein sequence ID" value="WAA11877.1"/>
    <property type="molecule type" value="Genomic_DNA"/>
</dbReference>
<organism evidence="2 3">
    <name type="scientific">Fervidibacillus halotolerans</name>
    <dbReference type="NCBI Taxonomy" id="2980027"/>
    <lineage>
        <taxon>Bacteria</taxon>
        <taxon>Bacillati</taxon>
        <taxon>Bacillota</taxon>
        <taxon>Bacilli</taxon>
        <taxon>Bacillales</taxon>
        <taxon>Bacillaceae</taxon>
        <taxon>Fervidibacillus</taxon>
    </lineage>
</organism>
<dbReference type="PANTHER" id="PTHR40032:SF1">
    <property type="entry name" value="EXPORTED PROTEIN"/>
    <property type="match status" value="1"/>
</dbReference>
<dbReference type="Pfam" id="PF12671">
    <property type="entry name" value="Amidase_6"/>
    <property type="match status" value="1"/>
</dbReference>
<evidence type="ECO:0000259" key="1">
    <source>
        <dbReference type="Pfam" id="PF12671"/>
    </source>
</evidence>
<feature type="domain" description="Putative amidase" evidence="1">
    <location>
        <begin position="128"/>
        <end position="280"/>
    </location>
</feature>
<evidence type="ECO:0000313" key="3">
    <source>
        <dbReference type="Proteomes" id="UP001164726"/>
    </source>
</evidence>
<dbReference type="PANTHER" id="PTHR40032">
    <property type="entry name" value="EXPORTED PROTEIN-RELATED"/>
    <property type="match status" value="1"/>
</dbReference>
<protein>
    <submittedName>
        <fullName evidence="2">Amidase domain-containing protein</fullName>
    </submittedName>
</protein>
<keyword evidence="3" id="KW-1185">Reference proteome</keyword>